<dbReference type="SUPFAM" id="SSF57184">
    <property type="entry name" value="Growth factor receptor domain"/>
    <property type="match status" value="1"/>
</dbReference>
<gene>
    <name evidence="1" type="ORF">LCMAC102_00360</name>
</gene>
<dbReference type="InterPro" id="IPR009030">
    <property type="entry name" value="Growth_fac_rcpt_cys_sf"/>
</dbReference>
<proteinExistence type="predicted"/>
<sequence length="139" mass="15527">MSTSHRGKVLNEESGRWVKKTGVIGKRIMAGKCGSRSKVFNTETKKCVKCPRAKVFNPDTYRCVKGMGAVARKKKIMKCPRGKVLNPDTHRCIDGMGAVARKKKIMKCPRGKVLNPDTHRCVSQKGRSGLELLGKYMEF</sequence>
<name>A0A481YTL5_9VIRU</name>
<dbReference type="EMBL" id="MK500334">
    <property type="protein sequence ID" value="QBK86241.1"/>
    <property type="molecule type" value="Genomic_DNA"/>
</dbReference>
<accession>A0A481YTL5</accession>
<organism evidence="1">
    <name type="scientific">Marseillevirus LCMAC102</name>
    <dbReference type="NCBI Taxonomy" id="2506603"/>
    <lineage>
        <taxon>Viruses</taxon>
        <taxon>Varidnaviria</taxon>
        <taxon>Bamfordvirae</taxon>
        <taxon>Nucleocytoviricota</taxon>
        <taxon>Megaviricetes</taxon>
        <taxon>Pimascovirales</taxon>
        <taxon>Pimascovirales incertae sedis</taxon>
        <taxon>Marseilleviridae</taxon>
    </lineage>
</organism>
<protein>
    <submittedName>
        <fullName evidence="1">Uncharacterized protein</fullName>
    </submittedName>
</protein>
<evidence type="ECO:0000313" key="1">
    <source>
        <dbReference type="EMBL" id="QBK86241.1"/>
    </source>
</evidence>
<reference evidence="1" key="1">
    <citation type="journal article" date="2019" name="MBio">
        <title>Virus Genomes from Deep Sea Sediments Expand the Ocean Megavirome and Support Independent Origins of Viral Gigantism.</title>
        <authorList>
            <person name="Backstrom D."/>
            <person name="Yutin N."/>
            <person name="Jorgensen S.L."/>
            <person name="Dharamshi J."/>
            <person name="Homa F."/>
            <person name="Zaremba-Niedwiedzka K."/>
            <person name="Spang A."/>
            <person name="Wolf Y.I."/>
            <person name="Koonin E.V."/>
            <person name="Ettema T.J."/>
        </authorList>
    </citation>
    <scope>NUCLEOTIDE SEQUENCE</scope>
</reference>